<dbReference type="AlphaFoldDB" id="A0A969WAU7"/>
<dbReference type="GO" id="GO:0006412">
    <property type="term" value="P:translation"/>
    <property type="evidence" value="ECO:0007669"/>
    <property type="project" value="UniProtKB-UniRule"/>
</dbReference>
<name>A0A969WAU7_9GAMM</name>
<comment type="function">
    <text evidence="6">One of the primary rRNA binding proteins, it binds specifically to the 5'-end of 16S ribosomal RNA.</text>
</comment>
<dbReference type="CDD" id="cd00364">
    <property type="entry name" value="Ribosomal_uS17"/>
    <property type="match status" value="1"/>
</dbReference>
<dbReference type="InterPro" id="IPR019979">
    <property type="entry name" value="Ribosomal_uS17_CS"/>
</dbReference>
<comment type="subunit">
    <text evidence="6">Part of the 30S ribosomal subunit.</text>
</comment>
<proteinExistence type="inferred from homology"/>
<evidence type="ECO:0000256" key="4">
    <source>
        <dbReference type="ARBA" id="ARBA00022980"/>
    </source>
</evidence>
<comment type="caution">
    <text evidence="9">The sequence shown here is derived from an EMBL/GenBank/DDBJ whole genome shotgun (WGS) entry which is preliminary data.</text>
</comment>
<dbReference type="PANTHER" id="PTHR10744">
    <property type="entry name" value="40S RIBOSOMAL PROTEIN S11 FAMILY MEMBER"/>
    <property type="match status" value="1"/>
</dbReference>
<keyword evidence="4 6" id="KW-0689">Ribosomal protein</keyword>
<feature type="compositionally biased region" description="Basic and acidic residues" evidence="8">
    <location>
        <begin position="51"/>
        <end position="63"/>
    </location>
</feature>
<dbReference type="PANTHER" id="PTHR10744:SF1">
    <property type="entry name" value="SMALL RIBOSOMAL SUBUNIT PROTEIN US17M"/>
    <property type="match status" value="1"/>
</dbReference>
<sequence length="91" mass="10244">MSEQTEKKTSGHRVVGRVVSDKGEKTITVLIERVERHPLYGKTMRRSTKLRAHDENNQAKEGDTVAIVESRPLSATKRFRLVEILKTGSAV</sequence>
<dbReference type="RefSeq" id="WP_168148012.1">
    <property type="nucleotide sequence ID" value="NZ_JAAVXB010000005.1"/>
</dbReference>
<dbReference type="Gene3D" id="2.40.50.140">
    <property type="entry name" value="Nucleic acid-binding proteins"/>
    <property type="match status" value="1"/>
</dbReference>
<organism evidence="9 10">
    <name type="scientific">Solimonas marina</name>
    <dbReference type="NCBI Taxonomy" id="2714601"/>
    <lineage>
        <taxon>Bacteria</taxon>
        <taxon>Pseudomonadati</taxon>
        <taxon>Pseudomonadota</taxon>
        <taxon>Gammaproteobacteria</taxon>
        <taxon>Nevskiales</taxon>
        <taxon>Nevskiaceae</taxon>
        <taxon>Solimonas</taxon>
    </lineage>
</organism>
<dbReference type="NCBIfam" id="NF004123">
    <property type="entry name" value="PRK05610.1"/>
    <property type="match status" value="1"/>
</dbReference>
<accession>A0A969WAU7</accession>
<dbReference type="GO" id="GO:0022627">
    <property type="term" value="C:cytosolic small ribosomal subunit"/>
    <property type="evidence" value="ECO:0007669"/>
    <property type="project" value="UniProtKB-UniRule"/>
</dbReference>
<evidence type="ECO:0000256" key="2">
    <source>
        <dbReference type="ARBA" id="ARBA00022730"/>
    </source>
</evidence>
<evidence type="ECO:0000256" key="6">
    <source>
        <dbReference type="HAMAP-Rule" id="MF_01345"/>
    </source>
</evidence>
<keyword evidence="10" id="KW-1185">Reference proteome</keyword>
<feature type="region of interest" description="Disordered" evidence="8">
    <location>
        <begin position="42"/>
        <end position="63"/>
    </location>
</feature>
<dbReference type="PROSITE" id="PS00056">
    <property type="entry name" value="RIBOSOMAL_S17"/>
    <property type="match status" value="1"/>
</dbReference>
<evidence type="ECO:0000256" key="5">
    <source>
        <dbReference type="ARBA" id="ARBA00023274"/>
    </source>
</evidence>
<dbReference type="InterPro" id="IPR000266">
    <property type="entry name" value="Ribosomal_uS17"/>
</dbReference>
<dbReference type="GO" id="GO:0019843">
    <property type="term" value="F:rRNA binding"/>
    <property type="evidence" value="ECO:0007669"/>
    <property type="project" value="UniProtKB-UniRule"/>
</dbReference>
<evidence type="ECO:0000256" key="1">
    <source>
        <dbReference type="ARBA" id="ARBA00010254"/>
    </source>
</evidence>
<dbReference type="HAMAP" id="MF_01345_B">
    <property type="entry name" value="Ribosomal_uS17_B"/>
    <property type="match status" value="1"/>
</dbReference>
<dbReference type="Proteomes" id="UP000653472">
    <property type="component" value="Unassembled WGS sequence"/>
</dbReference>
<dbReference type="EMBL" id="JAAVXB010000005">
    <property type="protein sequence ID" value="NKF22744.1"/>
    <property type="molecule type" value="Genomic_DNA"/>
</dbReference>
<dbReference type="SUPFAM" id="SSF50249">
    <property type="entry name" value="Nucleic acid-binding proteins"/>
    <property type="match status" value="1"/>
</dbReference>
<protein>
    <recommendedName>
        <fullName evidence="6">Small ribosomal subunit protein uS17</fullName>
    </recommendedName>
</protein>
<gene>
    <name evidence="6 9" type="primary">rpsQ</name>
    <name evidence="9" type="ORF">G7Y82_10490</name>
</gene>
<evidence type="ECO:0000313" key="10">
    <source>
        <dbReference type="Proteomes" id="UP000653472"/>
    </source>
</evidence>
<reference evidence="9" key="1">
    <citation type="submission" date="2020-03" db="EMBL/GenBank/DDBJ databases">
        <title>Solimonas marina sp. nov., isolated from deep seawater of the Pacific Ocean.</title>
        <authorList>
            <person name="Liu X."/>
            <person name="Lai Q."/>
            <person name="Sun F."/>
            <person name="Gai Y."/>
            <person name="Li G."/>
            <person name="Shao Z."/>
        </authorList>
    </citation>
    <scope>NUCLEOTIDE SEQUENCE</scope>
    <source>
        <strain evidence="9">C16B3</strain>
    </source>
</reference>
<keyword evidence="2 6" id="KW-0699">rRNA-binding</keyword>
<dbReference type="PRINTS" id="PR00973">
    <property type="entry name" value="RIBOSOMALS17"/>
</dbReference>
<dbReference type="GO" id="GO:0003735">
    <property type="term" value="F:structural constituent of ribosome"/>
    <property type="evidence" value="ECO:0007669"/>
    <property type="project" value="UniProtKB-UniRule"/>
</dbReference>
<keyword evidence="3 6" id="KW-0694">RNA-binding</keyword>
<evidence type="ECO:0000256" key="7">
    <source>
        <dbReference type="RuleBase" id="RU003872"/>
    </source>
</evidence>
<dbReference type="NCBIfam" id="TIGR03635">
    <property type="entry name" value="uS17_bact"/>
    <property type="match status" value="1"/>
</dbReference>
<evidence type="ECO:0000256" key="8">
    <source>
        <dbReference type="SAM" id="MobiDB-lite"/>
    </source>
</evidence>
<comment type="similarity">
    <text evidence="1 6 7">Belongs to the universal ribosomal protein uS17 family.</text>
</comment>
<keyword evidence="5 6" id="KW-0687">Ribonucleoprotein</keyword>
<dbReference type="InterPro" id="IPR012340">
    <property type="entry name" value="NA-bd_OB-fold"/>
</dbReference>
<evidence type="ECO:0000256" key="3">
    <source>
        <dbReference type="ARBA" id="ARBA00022884"/>
    </source>
</evidence>
<dbReference type="InterPro" id="IPR019984">
    <property type="entry name" value="Ribosomal_uS17_bact/chlr"/>
</dbReference>
<evidence type="ECO:0000313" key="9">
    <source>
        <dbReference type="EMBL" id="NKF22744.1"/>
    </source>
</evidence>
<dbReference type="Pfam" id="PF00366">
    <property type="entry name" value="Ribosomal_S17"/>
    <property type="match status" value="1"/>
</dbReference>